<name>A0AAY4BIW6_9TELE</name>
<reference evidence="8 9" key="1">
    <citation type="submission" date="2020-06" db="EMBL/GenBank/DDBJ databases">
        <authorList>
            <consortium name="Wellcome Sanger Institute Data Sharing"/>
        </authorList>
    </citation>
    <scope>NUCLEOTIDE SEQUENCE [LARGE SCALE GENOMIC DNA]</scope>
</reference>
<dbReference type="GeneTree" id="ENSGT00390000003024"/>
<dbReference type="Proteomes" id="UP000694580">
    <property type="component" value="Chromosome 9"/>
</dbReference>
<accession>A0AAY4BIW6</accession>
<sequence length="756" mass="87648">MSVSATRTERGAQAERRHDYLYDPIYTVSGEMDHVRRRFRAHASEDRMKRVPRYTSMFSDLPNHPSYSLCLDATDQVPPFIDQCWRGHMERRKDALNHLTGSIAVIGRDKKEDCIVSGADHWKFFKCSLIPFNHQVRPDVVFAVTKNNTFNVDGAVKGQPIPTHCTVSVQTDYRDSEAQTNPYSPQYILHPGTPPPELLTLATLSWDHGLPVGLAEVELIERVRVKRSWEATLPPLNDLSQLDKRRGMMEEMERKEWAFREEEIYKLQEARLTMIADILKEREKRQQQALEMKLKQSLSQHLLDKDVQLNKIHKSYNVSLRNLVQKRNNVERTLERHDIVKEYSQYSSQTYAPLSRIGVFPDHHPDRKVFKSRFMDTYAGLLELEASLPQSALEPRIKTPKPKAKTGFVRVSECREMEVMKTYQLQKSLKDEKAKVVEKRPLRFLYKTEKPVPHPPTPIVETPPEGVEERELAVICIQRLLRGRSIQSQMLEGKEKCLELIQELRTTHALQREEQELLNADKQVTLALQRQRGLHSNTVSVIQDYEAGVTGSVLVDILDFLSKELLRLHEERRIHALSMLAERQRCMREAKESGRRQIEERRCHEEDEIFKQVMNVHQDTVELYLNEIILGTIEQTADSQARVEIQRMAEEVNNIAYAIEESRTHLQSEEIVADLVYSFLLPEIQKMTIRDRVKENQRKHLQAAHMIVSQGAEVLQGPPSPSKKVEEEILQEAIRDTEDAADQAEERNAPEIHFTL</sequence>
<gene>
    <name evidence="8" type="primary">cfap91</name>
</gene>
<evidence type="ECO:0000256" key="6">
    <source>
        <dbReference type="ARBA" id="ARBA00029555"/>
    </source>
</evidence>
<dbReference type="AlphaFoldDB" id="A0AAY4BIW6"/>
<organism evidence="8 9">
    <name type="scientific">Denticeps clupeoides</name>
    <name type="common">denticle herring</name>
    <dbReference type="NCBI Taxonomy" id="299321"/>
    <lineage>
        <taxon>Eukaryota</taxon>
        <taxon>Metazoa</taxon>
        <taxon>Chordata</taxon>
        <taxon>Craniata</taxon>
        <taxon>Vertebrata</taxon>
        <taxon>Euteleostomi</taxon>
        <taxon>Actinopterygii</taxon>
        <taxon>Neopterygii</taxon>
        <taxon>Teleostei</taxon>
        <taxon>Clupei</taxon>
        <taxon>Clupeiformes</taxon>
        <taxon>Denticipitoidei</taxon>
        <taxon>Denticipitidae</taxon>
        <taxon>Denticeps</taxon>
    </lineage>
</organism>
<dbReference type="InterPro" id="IPR026720">
    <property type="entry name" value="CFAP91"/>
</dbReference>
<dbReference type="Ensembl" id="ENSDCDT00010022623.1">
    <property type="protein sequence ID" value="ENSDCDP00010020865.1"/>
    <property type="gene ID" value="ENSDCDG00010009949.1"/>
</dbReference>
<dbReference type="PANTHER" id="PTHR22455:SF10">
    <property type="entry name" value="CILIA- AND FLAGELLA-ASSOCIATED PROTEIN 91"/>
    <property type="match status" value="1"/>
</dbReference>
<dbReference type="Pfam" id="PF14738">
    <property type="entry name" value="CFAP91"/>
    <property type="match status" value="1"/>
</dbReference>
<evidence type="ECO:0000259" key="7">
    <source>
        <dbReference type="Pfam" id="PF14738"/>
    </source>
</evidence>
<evidence type="ECO:0000256" key="2">
    <source>
        <dbReference type="ARBA" id="ARBA00022490"/>
    </source>
</evidence>
<keyword evidence="2" id="KW-0963">Cytoplasm</keyword>
<proteinExistence type="inferred from homology"/>
<comment type="similarity">
    <text evidence="5">Belongs to the CFAP91 family.</text>
</comment>
<evidence type="ECO:0000256" key="4">
    <source>
        <dbReference type="ARBA" id="ARBA00023273"/>
    </source>
</evidence>
<keyword evidence="3" id="KW-0206">Cytoskeleton</keyword>
<keyword evidence="9" id="KW-1185">Reference proteome</keyword>
<protein>
    <recommendedName>
        <fullName evidence="6">Cilia- and flagella-associated protein 91</fullName>
    </recommendedName>
</protein>
<evidence type="ECO:0000313" key="9">
    <source>
        <dbReference type="Proteomes" id="UP000694580"/>
    </source>
</evidence>
<reference evidence="8" key="3">
    <citation type="submission" date="2025-09" db="UniProtKB">
        <authorList>
            <consortium name="Ensembl"/>
        </authorList>
    </citation>
    <scope>IDENTIFICATION</scope>
</reference>
<dbReference type="PANTHER" id="PTHR22455">
    <property type="entry name" value="CILIA- AND FLAGELLA-ASSOCIATED PROTEIN 91"/>
    <property type="match status" value="1"/>
</dbReference>
<reference evidence="8" key="2">
    <citation type="submission" date="2025-08" db="UniProtKB">
        <authorList>
            <consortium name="Ensembl"/>
        </authorList>
    </citation>
    <scope>IDENTIFICATION</scope>
</reference>
<evidence type="ECO:0000256" key="5">
    <source>
        <dbReference type="ARBA" id="ARBA00029468"/>
    </source>
</evidence>
<evidence type="ECO:0000313" key="8">
    <source>
        <dbReference type="Ensembl" id="ENSDCDP00010020865.1"/>
    </source>
</evidence>
<comment type="subcellular location">
    <subcellularLocation>
        <location evidence="1">Cytoplasm</location>
        <location evidence="1">Cytoskeleton</location>
        <location evidence="1">Cilium axoneme</location>
    </subcellularLocation>
</comment>
<dbReference type="InterPro" id="IPR032840">
    <property type="entry name" value="CFAP91_dom"/>
</dbReference>
<evidence type="ECO:0000256" key="1">
    <source>
        <dbReference type="ARBA" id="ARBA00004430"/>
    </source>
</evidence>
<feature type="domain" description="CFAP91" evidence="7">
    <location>
        <begin position="169"/>
        <end position="321"/>
    </location>
</feature>
<keyword evidence="4" id="KW-0966">Cell projection</keyword>
<evidence type="ECO:0000256" key="3">
    <source>
        <dbReference type="ARBA" id="ARBA00023212"/>
    </source>
</evidence>
<dbReference type="GO" id="GO:0005930">
    <property type="term" value="C:axoneme"/>
    <property type="evidence" value="ECO:0007669"/>
    <property type="project" value="UniProtKB-SubCell"/>
</dbReference>